<dbReference type="EMBL" id="JADCNM010000012">
    <property type="protein sequence ID" value="KAG0460105.1"/>
    <property type="molecule type" value="Genomic_DNA"/>
</dbReference>
<sequence length="124" mass="13971">MEAEAEIFEPLEIHYSDLVLLSSSGVSCSYLSLEEQEKIETISSAVLRALGPSGPGLLSITGVPRAAALRRALLPMARELALLDKKERAEVLKLCRWMMNRMWHEQDRDHEKTFPHKNAGSLKR</sequence>
<evidence type="ECO:0000313" key="2">
    <source>
        <dbReference type="Proteomes" id="UP000639772"/>
    </source>
</evidence>
<dbReference type="OrthoDB" id="438224at2759"/>
<comment type="caution">
    <text evidence="1">The sequence shown here is derived from an EMBL/GenBank/DDBJ whole genome shotgun (WGS) entry which is preliminary data.</text>
</comment>
<dbReference type="PANTHER" id="PTHR48253">
    <property type="match status" value="1"/>
</dbReference>
<dbReference type="Proteomes" id="UP000639772">
    <property type="component" value="Chromosome 12"/>
</dbReference>
<dbReference type="AlphaFoldDB" id="A0A835UGI3"/>
<name>A0A835UGI3_VANPL</name>
<reference evidence="1 2" key="1">
    <citation type="journal article" date="2020" name="Nat. Food">
        <title>A phased Vanilla planifolia genome enables genetic improvement of flavour and production.</title>
        <authorList>
            <person name="Hasing T."/>
            <person name="Tang H."/>
            <person name="Brym M."/>
            <person name="Khazi F."/>
            <person name="Huang T."/>
            <person name="Chambers A.H."/>
        </authorList>
    </citation>
    <scope>NUCLEOTIDE SEQUENCE [LARGE SCALE GENOMIC DNA]</scope>
    <source>
        <tissue evidence="1">Leaf</tissue>
    </source>
</reference>
<dbReference type="PANTHER" id="PTHR48253:SF2">
    <property type="entry name" value="ISOPENICILLIN N SYNTHASE-LIKE FE(2+) 2OG DIOXYGENASE DOMAIN-CONTAINING PROTEIN"/>
    <property type="match status" value="1"/>
</dbReference>
<gene>
    <name evidence="1" type="ORF">HPP92_023233</name>
</gene>
<evidence type="ECO:0000313" key="1">
    <source>
        <dbReference type="EMBL" id="KAG0460105.1"/>
    </source>
</evidence>
<organism evidence="1 2">
    <name type="scientific">Vanilla planifolia</name>
    <name type="common">Vanilla</name>
    <dbReference type="NCBI Taxonomy" id="51239"/>
    <lineage>
        <taxon>Eukaryota</taxon>
        <taxon>Viridiplantae</taxon>
        <taxon>Streptophyta</taxon>
        <taxon>Embryophyta</taxon>
        <taxon>Tracheophyta</taxon>
        <taxon>Spermatophyta</taxon>
        <taxon>Magnoliopsida</taxon>
        <taxon>Liliopsida</taxon>
        <taxon>Asparagales</taxon>
        <taxon>Orchidaceae</taxon>
        <taxon>Vanilloideae</taxon>
        <taxon>Vanilleae</taxon>
        <taxon>Vanilla</taxon>
    </lineage>
</organism>
<protein>
    <submittedName>
        <fullName evidence="1">Uncharacterized protein</fullName>
    </submittedName>
</protein>
<proteinExistence type="predicted"/>
<accession>A0A835UGI3</accession>